<keyword evidence="2" id="KW-1185">Reference proteome</keyword>
<reference evidence="2" key="1">
    <citation type="journal article" date="2019" name="Int. J. Syst. Evol. Microbiol.">
        <title>The Global Catalogue of Microorganisms (GCM) 10K type strain sequencing project: providing services to taxonomists for standard genome sequencing and annotation.</title>
        <authorList>
            <consortium name="The Broad Institute Genomics Platform"/>
            <consortium name="The Broad Institute Genome Sequencing Center for Infectious Disease"/>
            <person name="Wu L."/>
            <person name="Ma J."/>
        </authorList>
    </citation>
    <scope>NUCLEOTIDE SEQUENCE [LARGE SCALE GENOMIC DNA]</scope>
    <source>
        <strain evidence="2">NBRC 106593</strain>
    </source>
</reference>
<sequence length="144" mass="14916">MTAAKGEQGNFFVTGTDDYNEILGGSDLGVSKVRVKLQDGDSVQISGMRKVTFTPVTAPFVTNHAKATLYAGQFAVGEDIGAGRYKVTPGAGQSGNFFVDGGNYVNEILGGSDGLGVPSVEVDLSEGDVITISGMDQVVFTPES</sequence>
<dbReference type="RefSeq" id="WP_377825606.1">
    <property type="nucleotide sequence ID" value="NZ_JBHSWJ010000002.1"/>
</dbReference>
<accession>A0ABW2AWR4</accession>
<name>A0ABW2AWR4_9MICO</name>
<proteinExistence type="predicted"/>
<protein>
    <submittedName>
        <fullName evidence="1">Uncharacterized protein</fullName>
    </submittedName>
</protein>
<evidence type="ECO:0000313" key="1">
    <source>
        <dbReference type="EMBL" id="MFC6714936.1"/>
    </source>
</evidence>
<gene>
    <name evidence="1" type="ORF">ACFQBT_14405</name>
</gene>
<dbReference type="Proteomes" id="UP001596356">
    <property type="component" value="Unassembled WGS sequence"/>
</dbReference>
<organism evidence="1 2">
    <name type="scientific">Branchiibius cervicis</name>
    <dbReference type="NCBI Taxonomy" id="908252"/>
    <lineage>
        <taxon>Bacteria</taxon>
        <taxon>Bacillati</taxon>
        <taxon>Actinomycetota</taxon>
        <taxon>Actinomycetes</taxon>
        <taxon>Micrococcales</taxon>
        <taxon>Dermacoccaceae</taxon>
        <taxon>Branchiibius</taxon>
    </lineage>
</organism>
<dbReference type="EMBL" id="JBHSWJ010000002">
    <property type="protein sequence ID" value="MFC6714936.1"/>
    <property type="molecule type" value="Genomic_DNA"/>
</dbReference>
<comment type="caution">
    <text evidence="1">The sequence shown here is derived from an EMBL/GenBank/DDBJ whole genome shotgun (WGS) entry which is preliminary data.</text>
</comment>
<evidence type="ECO:0000313" key="2">
    <source>
        <dbReference type="Proteomes" id="UP001596356"/>
    </source>
</evidence>